<feature type="transmembrane region" description="Helical" evidence="8">
    <location>
        <begin position="118"/>
        <end position="142"/>
    </location>
</feature>
<keyword evidence="6 8" id="KW-1133">Transmembrane helix</keyword>
<dbReference type="GO" id="GO:0016763">
    <property type="term" value="F:pentosyltransferase activity"/>
    <property type="evidence" value="ECO:0007669"/>
    <property type="project" value="TreeGrafter"/>
</dbReference>
<dbReference type="GO" id="GO:0009103">
    <property type="term" value="P:lipopolysaccharide biosynthetic process"/>
    <property type="evidence" value="ECO:0007669"/>
    <property type="project" value="UniProtKB-ARBA"/>
</dbReference>
<evidence type="ECO:0000256" key="8">
    <source>
        <dbReference type="SAM" id="Phobius"/>
    </source>
</evidence>
<feature type="transmembrane region" description="Helical" evidence="8">
    <location>
        <begin position="162"/>
        <end position="190"/>
    </location>
</feature>
<keyword evidence="3" id="KW-0328">Glycosyltransferase</keyword>
<evidence type="ECO:0000313" key="10">
    <source>
        <dbReference type="Proteomes" id="UP000231407"/>
    </source>
</evidence>
<dbReference type="PANTHER" id="PTHR33908:SF11">
    <property type="entry name" value="MEMBRANE PROTEIN"/>
    <property type="match status" value="1"/>
</dbReference>
<dbReference type="AlphaFoldDB" id="A0A2M7AT00"/>
<dbReference type="GO" id="GO:0005886">
    <property type="term" value="C:plasma membrane"/>
    <property type="evidence" value="ECO:0007669"/>
    <property type="project" value="UniProtKB-SubCell"/>
</dbReference>
<proteinExistence type="predicted"/>
<evidence type="ECO:0000256" key="5">
    <source>
        <dbReference type="ARBA" id="ARBA00022692"/>
    </source>
</evidence>
<comment type="caution">
    <text evidence="9">The sequence shown here is derived from an EMBL/GenBank/DDBJ whole genome shotgun (WGS) entry which is preliminary data.</text>
</comment>
<feature type="transmembrane region" description="Helical" evidence="8">
    <location>
        <begin position="73"/>
        <end position="106"/>
    </location>
</feature>
<reference evidence="10" key="1">
    <citation type="submission" date="2017-09" db="EMBL/GenBank/DDBJ databases">
        <title>Depth-based differentiation of microbial function through sediment-hosted aquifers and enrichment of novel symbionts in the deep terrestrial subsurface.</title>
        <authorList>
            <person name="Probst A.J."/>
            <person name="Ladd B."/>
            <person name="Jarett J.K."/>
            <person name="Geller-Mcgrath D.E."/>
            <person name="Sieber C.M.K."/>
            <person name="Emerson J.B."/>
            <person name="Anantharaman K."/>
            <person name="Thomas B.C."/>
            <person name="Malmstrom R."/>
            <person name="Stieglmeier M."/>
            <person name="Klingl A."/>
            <person name="Woyke T."/>
            <person name="Ryan C.M."/>
            <person name="Banfield J.F."/>
        </authorList>
    </citation>
    <scope>NUCLEOTIDE SEQUENCE [LARGE SCALE GENOMIC DNA]</scope>
</reference>
<gene>
    <name evidence="9" type="ORF">COS78_00610</name>
</gene>
<protein>
    <submittedName>
        <fullName evidence="9">Uncharacterized protein</fullName>
    </submittedName>
</protein>
<feature type="transmembrane region" description="Helical" evidence="8">
    <location>
        <begin position="272"/>
        <end position="289"/>
    </location>
</feature>
<organism evidence="9 10">
    <name type="scientific">Candidatus Shapirobacteria bacterium CG06_land_8_20_14_3_00_40_12</name>
    <dbReference type="NCBI Taxonomy" id="1974881"/>
    <lineage>
        <taxon>Bacteria</taxon>
        <taxon>Candidatus Shapironibacteriota</taxon>
    </lineage>
</organism>
<dbReference type="EMBL" id="PEWA01000009">
    <property type="protein sequence ID" value="PIU73742.1"/>
    <property type="molecule type" value="Genomic_DNA"/>
</dbReference>
<evidence type="ECO:0000256" key="4">
    <source>
        <dbReference type="ARBA" id="ARBA00022679"/>
    </source>
</evidence>
<feature type="transmembrane region" description="Helical" evidence="8">
    <location>
        <begin position="325"/>
        <end position="342"/>
    </location>
</feature>
<keyword evidence="4" id="KW-0808">Transferase</keyword>
<evidence type="ECO:0000256" key="1">
    <source>
        <dbReference type="ARBA" id="ARBA00004651"/>
    </source>
</evidence>
<evidence type="ECO:0000256" key="7">
    <source>
        <dbReference type="ARBA" id="ARBA00023136"/>
    </source>
</evidence>
<accession>A0A2M7AT00</accession>
<evidence type="ECO:0000256" key="3">
    <source>
        <dbReference type="ARBA" id="ARBA00022676"/>
    </source>
</evidence>
<evidence type="ECO:0000256" key="6">
    <source>
        <dbReference type="ARBA" id="ARBA00022989"/>
    </source>
</evidence>
<keyword evidence="2" id="KW-1003">Cell membrane</keyword>
<comment type="subcellular location">
    <subcellularLocation>
        <location evidence="1">Cell membrane</location>
        <topology evidence="1">Multi-pass membrane protein</topology>
    </subcellularLocation>
</comment>
<evidence type="ECO:0000313" key="9">
    <source>
        <dbReference type="EMBL" id="PIU73742.1"/>
    </source>
</evidence>
<evidence type="ECO:0000256" key="2">
    <source>
        <dbReference type="ARBA" id="ARBA00022475"/>
    </source>
</evidence>
<keyword evidence="5 8" id="KW-0812">Transmembrane</keyword>
<sequence>MAQTKFFFLKKHWPIITIILIAAFCRLYRLSEYMEFLGDQGRDVVIVRDFLKNGNLFFIGPQTSIGNMYLGPYYYYLIAPALLLALFNPIGPAAFISLLGVLTVFLLYKIASLWFNRYVGLIAALLYALSPVVIKYSSFSWNPNIMPLFSLLFIYFLTQKRYILASLAFIFCLNSHYLALLLLFPAVFSILKSYSRIELKPILIAIGIFLLSFTPQILFDIKHRGQNMGAIITFFGQRETTVNLKAYKALPKLPEMFSEISTRLLAGKNEVIGIYVSIVFFTLLILMLLKNRFDSQQRSKYYLCLVWFLGGLTGLALYKQHIYDHYFGFIYPVIFILIGLGINRLGKLLGSLLLAVLVYFSLLQNPFRWSPPRQLQTTAAITSSIIQSSRGEPFNFALLAKMNYDPGYLYFLTANKPSNYFHLRDKISDQLFVVCEPFQIDCAPINNPEWGIAAFGWAKIEKEWEINGIKIFKLIHNPTGT</sequence>
<feature type="transmembrane region" description="Helical" evidence="8">
    <location>
        <begin position="301"/>
        <end position="319"/>
    </location>
</feature>
<feature type="transmembrane region" description="Helical" evidence="8">
    <location>
        <begin position="12"/>
        <end position="29"/>
    </location>
</feature>
<keyword evidence="7 8" id="KW-0472">Membrane</keyword>
<dbReference type="PANTHER" id="PTHR33908">
    <property type="entry name" value="MANNOSYLTRANSFERASE YKCB-RELATED"/>
    <property type="match status" value="1"/>
</dbReference>
<dbReference type="InterPro" id="IPR050297">
    <property type="entry name" value="LipidA_mod_glycosyltrf_83"/>
</dbReference>
<name>A0A2M7AT00_9BACT</name>
<dbReference type="Proteomes" id="UP000231407">
    <property type="component" value="Unassembled WGS sequence"/>
</dbReference>
<feature type="transmembrane region" description="Helical" evidence="8">
    <location>
        <begin position="202"/>
        <end position="219"/>
    </location>
</feature>
<feature type="transmembrane region" description="Helical" evidence="8">
    <location>
        <begin position="349"/>
        <end position="367"/>
    </location>
</feature>